<name>A0A9D9DK21_9BACT</name>
<gene>
    <name evidence="4" type="ORF">IAC68_04020</name>
</gene>
<dbReference type="Gene3D" id="1.10.530.10">
    <property type="match status" value="1"/>
</dbReference>
<evidence type="ECO:0000256" key="1">
    <source>
        <dbReference type="ARBA" id="ARBA00007734"/>
    </source>
</evidence>
<evidence type="ECO:0000256" key="2">
    <source>
        <dbReference type="SAM" id="Phobius"/>
    </source>
</evidence>
<proteinExistence type="inferred from homology"/>
<feature type="transmembrane region" description="Helical" evidence="2">
    <location>
        <begin position="9"/>
        <end position="27"/>
    </location>
</feature>
<feature type="domain" description="Transglycosylase SLT" evidence="3">
    <location>
        <begin position="192"/>
        <end position="297"/>
    </location>
</feature>
<dbReference type="SUPFAM" id="SSF53955">
    <property type="entry name" value="Lysozyme-like"/>
    <property type="match status" value="1"/>
</dbReference>
<comment type="caution">
    <text evidence="4">The sequence shown here is derived from an EMBL/GenBank/DDBJ whole genome shotgun (WGS) entry which is preliminary data.</text>
</comment>
<dbReference type="PANTHER" id="PTHR37423:SF2">
    <property type="entry name" value="MEMBRANE-BOUND LYTIC MUREIN TRANSGLYCOSYLASE C"/>
    <property type="match status" value="1"/>
</dbReference>
<dbReference type="SUPFAM" id="SSF53850">
    <property type="entry name" value="Periplasmic binding protein-like II"/>
    <property type="match status" value="1"/>
</dbReference>
<dbReference type="Gene3D" id="3.40.190.10">
    <property type="entry name" value="Periplasmic binding protein-like II"/>
    <property type="match status" value="1"/>
</dbReference>
<protein>
    <submittedName>
        <fullName evidence="4">Transglycosylase SLT domain-containing protein</fullName>
    </submittedName>
</protein>
<sequence length="350" mass="40647">MVRFFERKYLSYAAAFIVFSLITLLPHREKGKMEKAVPLFLASDTLLCNVFFANHIGEKGHALGYAYDLFKLFDSQQLTCTEIIPRENSFESWADLVTGEVDFMVVNSNTDTVPDIFQDEVISSIPIDEEMDICVAKKENYKFIQLFNHWFTSIRQSNEFETLYSRYHRNYSRTADAISPYDRQIKESSRLLGWDWRLLAALIYQESKFKIGVSSSRGAIGLMQVKESVAKSYGIDDIYDPEENIKAGTMHLLRLQNMYRKMGADSLNASLIAIATYNCGEGRMEDIMNLAKSLDRNYLVWDTLATVIPLLQKRNYYTDTIVKLGKFKGTETLKYMEQIHERYLYYKEEE</sequence>
<reference evidence="4" key="1">
    <citation type="submission" date="2020-10" db="EMBL/GenBank/DDBJ databases">
        <authorList>
            <person name="Gilroy R."/>
        </authorList>
    </citation>
    <scope>NUCLEOTIDE SEQUENCE</scope>
    <source>
        <strain evidence="4">15467</strain>
    </source>
</reference>
<dbReference type="Proteomes" id="UP000823635">
    <property type="component" value="Unassembled WGS sequence"/>
</dbReference>
<dbReference type="PANTHER" id="PTHR37423">
    <property type="entry name" value="SOLUBLE LYTIC MUREIN TRANSGLYCOSYLASE-RELATED"/>
    <property type="match status" value="1"/>
</dbReference>
<dbReference type="InterPro" id="IPR023346">
    <property type="entry name" value="Lysozyme-like_dom_sf"/>
</dbReference>
<evidence type="ECO:0000259" key="3">
    <source>
        <dbReference type="Pfam" id="PF01464"/>
    </source>
</evidence>
<accession>A0A9D9DK21</accession>
<keyword evidence="2" id="KW-0812">Transmembrane</keyword>
<comment type="similarity">
    <text evidence="1">Belongs to the transglycosylase Slt family.</text>
</comment>
<keyword evidence="2" id="KW-0472">Membrane</keyword>
<dbReference type="EMBL" id="JADINB010000089">
    <property type="protein sequence ID" value="MBO8429084.1"/>
    <property type="molecule type" value="Genomic_DNA"/>
</dbReference>
<dbReference type="InterPro" id="IPR008258">
    <property type="entry name" value="Transglycosylase_SLT_dom_1"/>
</dbReference>
<organism evidence="4 5">
    <name type="scientific">Candidatus Egerieousia excrementavium</name>
    <dbReference type="NCBI Taxonomy" id="2840778"/>
    <lineage>
        <taxon>Bacteria</taxon>
        <taxon>Pseudomonadati</taxon>
        <taxon>Bacteroidota</taxon>
        <taxon>Bacteroidia</taxon>
        <taxon>Bacteroidales</taxon>
        <taxon>Candidatus Egerieousia</taxon>
    </lineage>
</organism>
<reference evidence="4" key="2">
    <citation type="journal article" date="2021" name="PeerJ">
        <title>Extensive microbial diversity within the chicken gut microbiome revealed by metagenomics and culture.</title>
        <authorList>
            <person name="Gilroy R."/>
            <person name="Ravi A."/>
            <person name="Getino M."/>
            <person name="Pursley I."/>
            <person name="Horton D.L."/>
            <person name="Alikhan N.F."/>
            <person name="Baker D."/>
            <person name="Gharbi K."/>
            <person name="Hall N."/>
            <person name="Watson M."/>
            <person name="Adriaenssens E.M."/>
            <person name="Foster-Nyarko E."/>
            <person name="Jarju S."/>
            <person name="Secka A."/>
            <person name="Antonio M."/>
            <person name="Oren A."/>
            <person name="Chaudhuri R.R."/>
            <person name="La Ragione R."/>
            <person name="Hildebrand F."/>
            <person name="Pallen M.J."/>
        </authorList>
    </citation>
    <scope>NUCLEOTIDE SEQUENCE</scope>
    <source>
        <strain evidence="4">15467</strain>
    </source>
</reference>
<dbReference type="Pfam" id="PF01464">
    <property type="entry name" value="SLT"/>
    <property type="match status" value="1"/>
</dbReference>
<dbReference type="AlphaFoldDB" id="A0A9D9DK21"/>
<keyword evidence="2" id="KW-1133">Transmembrane helix</keyword>
<evidence type="ECO:0000313" key="5">
    <source>
        <dbReference type="Proteomes" id="UP000823635"/>
    </source>
</evidence>
<evidence type="ECO:0000313" key="4">
    <source>
        <dbReference type="EMBL" id="MBO8429084.1"/>
    </source>
</evidence>